<evidence type="ECO:0000313" key="2">
    <source>
        <dbReference type="EMBL" id="GAA4139390.1"/>
    </source>
</evidence>
<feature type="compositionally biased region" description="Low complexity" evidence="1">
    <location>
        <begin position="57"/>
        <end position="68"/>
    </location>
</feature>
<dbReference type="PROSITE" id="PS51257">
    <property type="entry name" value="PROKAR_LIPOPROTEIN"/>
    <property type="match status" value="1"/>
</dbReference>
<dbReference type="EMBL" id="BAABBU010000016">
    <property type="protein sequence ID" value="GAA4139390.1"/>
    <property type="molecule type" value="Genomic_DNA"/>
</dbReference>
<comment type="caution">
    <text evidence="2">The sequence shown here is derived from an EMBL/GenBank/DDBJ whole genome shotgun (WGS) entry which is preliminary data.</text>
</comment>
<gene>
    <name evidence="2" type="ORF">GCM10022285_37570</name>
</gene>
<evidence type="ECO:0000313" key="3">
    <source>
        <dbReference type="Proteomes" id="UP001501845"/>
    </source>
</evidence>
<evidence type="ECO:0000256" key="1">
    <source>
        <dbReference type="SAM" id="MobiDB-lite"/>
    </source>
</evidence>
<name>A0ABP7YPT4_9ACTN</name>
<dbReference type="Proteomes" id="UP001501845">
    <property type="component" value="Unassembled WGS sequence"/>
</dbReference>
<keyword evidence="2" id="KW-0449">Lipoprotein</keyword>
<feature type="region of interest" description="Disordered" evidence="1">
    <location>
        <begin position="33"/>
        <end position="75"/>
    </location>
</feature>
<keyword evidence="3" id="KW-1185">Reference proteome</keyword>
<sequence>MRRLAPPGAPLNRRTAFLTTLAVTTALTLTACGSEEPDAPAKPAAGESAPQAPPPTSTASTPTASESSGRPAITFPSDAKNVFEYEKTGDSAKDAALRDSTLGVNSVDEAIFKGSTDTEALGFYNVDRALSGAIVFVNRYIKANDTWVGETRYFGYEVRLSGGHKAYVTYCSDESKSFLKNRKTGEVDNTPTTADSYVLYHTALTRNADGVWQTTDVASDRGSKKCQP</sequence>
<accession>A0ABP7YPT4</accession>
<reference evidence="3" key="1">
    <citation type="journal article" date="2019" name="Int. J. Syst. Evol. Microbiol.">
        <title>The Global Catalogue of Microorganisms (GCM) 10K type strain sequencing project: providing services to taxonomists for standard genome sequencing and annotation.</title>
        <authorList>
            <consortium name="The Broad Institute Genomics Platform"/>
            <consortium name="The Broad Institute Genome Sequencing Center for Infectious Disease"/>
            <person name="Wu L."/>
            <person name="Ma J."/>
        </authorList>
    </citation>
    <scope>NUCLEOTIDE SEQUENCE [LARGE SCALE GENOMIC DNA]</scope>
    <source>
        <strain evidence="3">JCM 17589</strain>
    </source>
</reference>
<organism evidence="2 3">
    <name type="scientific">Streptomyces tunisiensis</name>
    <dbReference type="NCBI Taxonomy" id="948699"/>
    <lineage>
        <taxon>Bacteria</taxon>
        <taxon>Bacillati</taxon>
        <taxon>Actinomycetota</taxon>
        <taxon>Actinomycetes</taxon>
        <taxon>Kitasatosporales</taxon>
        <taxon>Streptomycetaceae</taxon>
        <taxon>Streptomyces</taxon>
    </lineage>
</organism>
<proteinExistence type="predicted"/>
<protein>
    <submittedName>
        <fullName evidence="2">Lipoprotein</fullName>
    </submittedName>
</protein>